<dbReference type="GO" id="GO:0008643">
    <property type="term" value="P:carbohydrate transport"/>
    <property type="evidence" value="ECO:0007669"/>
    <property type="project" value="InterPro"/>
</dbReference>
<feature type="transmembrane region" description="Helical" evidence="2">
    <location>
        <begin position="333"/>
        <end position="352"/>
    </location>
</feature>
<keyword evidence="2" id="KW-0472">Membrane</keyword>
<feature type="transmembrane region" description="Helical" evidence="2">
    <location>
        <begin position="111"/>
        <end position="135"/>
    </location>
</feature>
<feature type="transmembrane region" description="Helical" evidence="2">
    <location>
        <begin position="389"/>
        <end position="414"/>
    </location>
</feature>
<keyword evidence="2" id="KW-1133">Transmembrane helix</keyword>
<dbReference type="InterPro" id="IPR036259">
    <property type="entry name" value="MFS_trans_sf"/>
</dbReference>
<evidence type="ECO:0000313" key="3">
    <source>
        <dbReference type="EMBL" id="KAG6440447.1"/>
    </source>
</evidence>
<keyword evidence="4" id="KW-1185">Reference proteome</keyword>
<reference evidence="3" key="2">
    <citation type="submission" date="2020-12" db="EMBL/GenBank/DDBJ databases">
        <authorList>
            <person name="Kanost M."/>
        </authorList>
    </citation>
    <scope>NUCLEOTIDE SEQUENCE</scope>
</reference>
<reference evidence="3" key="1">
    <citation type="journal article" date="2016" name="Insect Biochem. Mol. Biol.">
        <title>Multifaceted biological insights from a draft genome sequence of the tobacco hornworm moth, Manduca sexta.</title>
        <authorList>
            <person name="Kanost M.R."/>
            <person name="Arrese E.L."/>
            <person name="Cao X."/>
            <person name="Chen Y.R."/>
            <person name="Chellapilla S."/>
            <person name="Goldsmith M.R."/>
            <person name="Grosse-Wilde E."/>
            <person name="Heckel D.G."/>
            <person name="Herndon N."/>
            <person name="Jiang H."/>
            <person name="Papanicolaou A."/>
            <person name="Qu J."/>
            <person name="Soulages J.L."/>
            <person name="Vogel H."/>
            <person name="Walters J."/>
            <person name="Waterhouse R.M."/>
            <person name="Ahn S.J."/>
            <person name="Almeida F.C."/>
            <person name="An C."/>
            <person name="Aqrawi P."/>
            <person name="Bretschneider A."/>
            <person name="Bryant W.B."/>
            <person name="Bucks S."/>
            <person name="Chao H."/>
            <person name="Chevignon G."/>
            <person name="Christen J.M."/>
            <person name="Clarke D.F."/>
            <person name="Dittmer N.T."/>
            <person name="Ferguson L.C.F."/>
            <person name="Garavelou S."/>
            <person name="Gordon K.H.J."/>
            <person name="Gunaratna R.T."/>
            <person name="Han Y."/>
            <person name="Hauser F."/>
            <person name="He Y."/>
            <person name="Heidel-Fischer H."/>
            <person name="Hirsh A."/>
            <person name="Hu Y."/>
            <person name="Jiang H."/>
            <person name="Kalra D."/>
            <person name="Klinner C."/>
            <person name="Konig C."/>
            <person name="Kovar C."/>
            <person name="Kroll A.R."/>
            <person name="Kuwar S.S."/>
            <person name="Lee S.L."/>
            <person name="Lehman R."/>
            <person name="Li K."/>
            <person name="Li Z."/>
            <person name="Liang H."/>
            <person name="Lovelace S."/>
            <person name="Lu Z."/>
            <person name="Mansfield J.H."/>
            <person name="McCulloch K.J."/>
            <person name="Mathew T."/>
            <person name="Morton B."/>
            <person name="Muzny D.M."/>
            <person name="Neunemann D."/>
            <person name="Ongeri F."/>
            <person name="Pauchet Y."/>
            <person name="Pu L.L."/>
            <person name="Pyrousis I."/>
            <person name="Rao X.J."/>
            <person name="Redding A."/>
            <person name="Roesel C."/>
            <person name="Sanchez-Gracia A."/>
            <person name="Schaack S."/>
            <person name="Shukla A."/>
            <person name="Tetreau G."/>
            <person name="Wang Y."/>
            <person name="Xiong G.H."/>
            <person name="Traut W."/>
            <person name="Walsh T.K."/>
            <person name="Worley K.C."/>
            <person name="Wu D."/>
            <person name="Wu W."/>
            <person name="Wu Y.Q."/>
            <person name="Zhang X."/>
            <person name="Zou Z."/>
            <person name="Zucker H."/>
            <person name="Briscoe A.D."/>
            <person name="Burmester T."/>
            <person name="Clem R.J."/>
            <person name="Feyereisen R."/>
            <person name="Grimmelikhuijzen C.J.P."/>
            <person name="Hamodrakas S.J."/>
            <person name="Hansson B.S."/>
            <person name="Huguet E."/>
            <person name="Jermiin L.S."/>
            <person name="Lan Q."/>
            <person name="Lehman H.K."/>
            <person name="Lorenzen M."/>
            <person name="Merzendorfer H."/>
            <person name="Michalopoulos I."/>
            <person name="Morton D.B."/>
            <person name="Muthukrishnan S."/>
            <person name="Oakeshott J.G."/>
            <person name="Palmer W."/>
            <person name="Park Y."/>
            <person name="Passarelli A.L."/>
            <person name="Rozas J."/>
            <person name="Schwartz L.M."/>
            <person name="Smith W."/>
            <person name="Southgate A."/>
            <person name="Vilcinskas A."/>
            <person name="Vogt R."/>
            <person name="Wang P."/>
            <person name="Werren J."/>
            <person name="Yu X.Q."/>
            <person name="Zhou J.J."/>
            <person name="Brown S.J."/>
            <person name="Scherer S.E."/>
            <person name="Richards S."/>
            <person name="Blissard G.W."/>
        </authorList>
    </citation>
    <scope>NUCLEOTIDE SEQUENCE</scope>
</reference>
<name>A0A921YK54_MANSE</name>
<feature type="transmembrane region" description="Helical" evidence="2">
    <location>
        <begin position="364"/>
        <end position="383"/>
    </location>
</feature>
<comment type="similarity">
    <text evidence="1">Belongs to the major facilitator superfamily.</text>
</comment>
<feature type="transmembrane region" description="Helical" evidence="2">
    <location>
        <begin position="75"/>
        <end position="99"/>
    </location>
</feature>
<feature type="transmembrane region" description="Helical" evidence="2">
    <location>
        <begin position="43"/>
        <end position="69"/>
    </location>
</feature>
<feature type="transmembrane region" description="Helical" evidence="2">
    <location>
        <begin position="226"/>
        <end position="245"/>
    </location>
</feature>
<evidence type="ECO:0008006" key="5">
    <source>
        <dbReference type="Google" id="ProtNLM"/>
    </source>
</evidence>
<accession>A0A921YK54</accession>
<feature type="transmembrane region" description="Helical" evidence="2">
    <location>
        <begin position="426"/>
        <end position="446"/>
    </location>
</feature>
<comment type="caution">
    <text evidence="3">The sequence shown here is derived from an EMBL/GenBank/DDBJ whole genome shotgun (WGS) entry which is preliminary data.</text>
</comment>
<feature type="transmembrane region" description="Helical" evidence="2">
    <location>
        <begin position="293"/>
        <end position="313"/>
    </location>
</feature>
<feature type="transmembrane region" description="Helical" evidence="2">
    <location>
        <begin position="147"/>
        <end position="168"/>
    </location>
</feature>
<dbReference type="SUPFAM" id="SSF103473">
    <property type="entry name" value="MFS general substrate transporter"/>
    <property type="match status" value="1"/>
</dbReference>
<keyword evidence="2" id="KW-0812">Transmembrane</keyword>
<dbReference type="Gene3D" id="1.20.1250.20">
    <property type="entry name" value="MFS general substrate transporter like domains"/>
    <property type="match status" value="2"/>
</dbReference>
<sequence>MSAKYGATDSNGKITEDKEITADTDVKLSVPLKLRWWRFSQNVLYGLGHVYNDLCAAMWFSYMMLFFQAVLDMRAAVAGTMLLLGQVVDALATPVVGLFADRFGTKKAWHLIGCILVTATFPLLFVRCWGCWLTADPDYLLWWMPLYYAILIVFFQIGWAIVQISHLAMIPSISDNLQVRSELTSIRYMASVMSSLTVYLITWVVLRATNYSTFIGPTDDYKFRDVSLIISGIGVVTFTIFHIFFKLRSPNDNKLNGLPAAVNSTASLHTNEEGESLKVVAKSKIMYFLRMPLLYQTSLLYVFSRLYWALSLVYVPLFLEERLSVNPSAGSELVASVPLVLYISSFFFSLLLKSKIHNCGHQMAYLIGSFMSLVSSLWIALAIDPHANIVQIYLVATLIGAGSSITLVSSLCVTADMIGPHSHQGAAIYSIVTFADKLVTGIAVVAIENYKCEVESDCPQYYRGVLTYACGGSAVLGILSLSITKLTYKSKPRTQIM</sequence>
<dbReference type="AlphaFoldDB" id="A0A921YK54"/>
<protein>
    <recommendedName>
        <fullName evidence="5">Major facilitator superfamily domain-containing protein 12-like</fullName>
    </recommendedName>
</protein>
<feature type="transmembrane region" description="Helical" evidence="2">
    <location>
        <begin position="466"/>
        <end position="488"/>
    </location>
</feature>
<dbReference type="InterPro" id="IPR039672">
    <property type="entry name" value="MFS_2"/>
</dbReference>
<dbReference type="PANTHER" id="PTHR11328:SF49">
    <property type="entry name" value="MAJOR FACILITATOR SUPERFAMILY DOMAIN-CONTAINING PROTEIN 12-LIKE PROTEIN"/>
    <property type="match status" value="1"/>
</dbReference>
<dbReference type="PANTHER" id="PTHR11328">
    <property type="entry name" value="MAJOR FACILITATOR SUPERFAMILY DOMAIN-CONTAINING PROTEIN"/>
    <property type="match status" value="1"/>
</dbReference>
<proteinExistence type="inferred from homology"/>
<dbReference type="OrthoDB" id="1730117at2759"/>
<dbReference type="Pfam" id="PF13347">
    <property type="entry name" value="MFS_2"/>
    <property type="match status" value="1"/>
</dbReference>
<organism evidence="3 4">
    <name type="scientific">Manduca sexta</name>
    <name type="common">Tobacco hawkmoth</name>
    <name type="synonym">Tobacco hornworm</name>
    <dbReference type="NCBI Taxonomy" id="7130"/>
    <lineage>
        <taxon>Eukaryota</taxon>
        <taxon>Metazoa</taxon>
        <taxon>Ecdysozoa</taxon>
        <taxon>Arthropoda</taxon>
        <taxon>Hexapoda</taxon>
        <taxon>Insecta</taxon>
        <taxon>Pterygota</taxon>
        <taxon>Neoptera</taxon>
        <taxon>Endopterygota</taxon>
        <taxon>Lepidoptera</taxon>
        <taxon>Glossata</taxon>
        <taxon>Ditrysia</taxon>
        <taxon>Bombycoidea</taxon>
        <taxon>Sphingidae</taxon>
        <taxon>Sphinginae</taxon>
        <taxon>Sphingini</taxon>
        <taxon>Manduca</taxon>
    </lineage>
</organism>
<dbReference type="GO" id="GO:0005886">
    <property type="term" value="C:plasma membrane"/>
    <property type="evidence" value="ECO:0007669"/>
    <property type="project" value="TreeGrafter"/>
</dbReference>
<evidence type="ECO:0000256" key="2">
    <source>
        <dbReference type="SAM" id="Phobius"/>
    </source>
</evidence>
<feature type="transmembrane region" description="Helical" evidence="2">
    <location>
        <begin position="188"/>
        <end position="206"/>
    </location>
</feature>
<dbReference type="EMBL" id="JH668280">
    <property type="protein sequence ID" value="KAG6440447.1"/>
    <property type="molecule type" value="Genomic_DNA"/>
</dbReference>
<dbReference type="Proteomes" id="UP000791440">
    <property type="component" value="Unassembled WGS sequence"/>
</dbReference>
<gene>
    <name evidence="3" type="ORF">O3G_MSEX001312</name>
</gene>
<evidence type="ECO:0000256" key="1">
    <source>
        <dbReference type="ARBA" id="ARBA00008335"/>
    </source>
</evidence>
<dbReference type="GO" id="GO:0015293">
    <property type="term" value="F:symporter activity"/>
    <property type="evidence" value="ECO:0007669"/>
    <property type="project" value="InterPro"/>
</dbReference>
<evidence type="ECO:0000313" key="4">
    <source>
        <dbReference type="Proteomes" id="UP000791440"/>
    </source>
</evidence>